<dbReference type="OrthoDB" id="9775268at2"/>
<comment type="subcellular location">
    <subcellularLocation>
        <location evidence="1">Cell membrane</location>
        <topology evidence="1">Multi-pass membrane protein</topology>
    </subcellularLocation>
</comment>
<dbReference type="Gene3D" id="1.20.1250.20">
    <property type="entry name" value="MFS general substrate transporter like domains"/>
    <property type="match status" value="1"/>
</dbReference>
<keyword evidence="10" id="KW-1185">Reference proteome</keyword>
<keyword evidence="2" id="KW-0813">Transport</keyword>
<dbReference type="GO" id="GO:0022857">
    <property type="term" value="F:transmembrane transporter activity"/>
    <property type="evidence" value="ECO:0007669"/>
    <property type="project" value="InterPro"/>
</dbReference>
<sequence>MKGTFRSLESFNYRVWAGGAIVSNIGTWMQRTAQDWLVLTQLTRHNATAVGMVMALQFGPHLLLLPFTGFAADHLDRRKLLIATQAALGTLALGLGILTVAGLVQLWHVYVFAFLLGSVSAFDAPARQTFVSELVGEADLSNAVALNSTSFNAARMIGPAIAGVLIASVGSGWVFLINAASFVAVLCSLGFLRVGEFHQSKRAVRGRGSLAEGVRYVWKRPDLKAVLLMLFLIGTFGLNFPIFISTMSVTVFHAGASQYGLLSSIMAIGTVAGALLAARRAKPGIAVLFAGAAIFGAGCALAAIAPSYGLFGLALVVIGVSAQTVTTTTNSTMQLSTEPAMRGRVMAIFLAIALGGTPLGAPVVGWVADTFGPRWALGVAAASGFAAAIVGIRYLAKYRQLRVFIDAGRLRFSIDDSDAVA</sequence>
<keyword evidence="5 7" id="KW-1133">Transmembrane helix</keyword>
<dbReference type="InterPro" id="IPR010290">
    <property type="entry name" value="TM_effector"/>
</dbReference>
<feature type="transmembrane region" description="Helical" evidence="7">
    <location>
        <begin position="311"/>
        <end position="333"/>
    </location>
</feature>
<gene>
    <name evidence="9" type="ORF">EOS_27215</name>
</gene>
<organism evidence="9 10">
    <name type="scientific">Caballeronia mineralivorans PML1(12)</name>
    <dbReference type="NCBI Taxonomy" id="908627"/>
    <lineage>
        <taxon>Bacteria</taxon>
        <taxon>Pseudomonadati</taxon>
        <taxon>Pseudomonadota</taxon>
        <taxon>Betaproteobacteria</taxon>
        <taxon>Burkholderiales</taxon>
        <taxon>Burkholderiaceae</taxon>
        <taxon>Caballeronia</taxon>
    </lineage>
</organism>
<dbReference type="PATRIC" id="fig|908627.4.peg.6087"/>
<feature type="transmembrane region" description="Helical" evidence="7">
    <location>
        <begin position="256"/>
        <end position="278"/>
    </location>
</feature>
<name>A0A0J1CS55_9BURK</name>
<keyword evidence="6 7" id="KW-0472">Membrane</keyword>
<evidence type="ECO:0000259" key="8">
    <source>
        <dbReference type="PROSITE" id="PS50850"/>
    </source>
</evidence>
<reference evidence="9 10" key="1">
    <citation type="journal article" date="2015" name="Genome Announc.">
        <title>Draft Genome Sequence of Burkholderia sp. Strain PML1(12), an Ectomycorrhizosphere-Inhabiting Bacterium with Effective Mineral-Weathering Ability.</title>
        <authorList>
            <person name="Uroz S."/>
            <person name="Oger P."/>
        </authorList>
    </citation>
    <scope>NUCLEOTIDE SEQUENCE [LARGE SCALE GENOMIC DNA]</scope>
    <source>
        <strain evidence="10">PML1(12)</strain>
    </source>
</reference>
<dbReference type="EMBL" id="AEJF01000163">
    <property type="protein sequence ID" value="KLU23111.1"/>
    <property type="molecule type" value="Genomic_DNA"/>
</dbReference>
<dbReference type="Proteomes" id="UP000035963">
    <property type="component" value="Unassembled WGS sequence"/>
</dbReference>
<feature type="transmembrane region" description="Helical" evidence="7">
    <location>
        <begin position="374"/>
        <end position="396"/>
    </location>
</feature>
<accession>A0A0J1CS55</accession>
<dbReference type="InterPro" id="IPR020846">
    <property type="entry name" value="MFS_dom"/>
</dbReference>
<dbReference type="InterPro" id="IPR036259">
    <property type="entry name" value="MFS_trans_sf"/>
</dbReference>
<dbReference type="AlphaFoldDB" id="A0A0J1CS55"/>
<evidence type="ECO:0000256" key="5">
    <source>
        <dbReference type="ARBA" id="ARBA00022989"/>
    </source>
</evidence>
<feature type="transmembrane region" description="Helical" evidence="7">
    <location>
        <begin position="285"/>
        <end position="305"/>
    </location>
</feature>
<evidence type="ECO:0000256" key="1">
    <source>
        <dbReference type="ARBA" id="ARBA00004651"/>
    </source>
</evidence>
<dbReference type="SUPFAM" id="SSF103473">
    <property type="entry name" value="MFS general substrate transporter"/>
    <property type="match status" value="1"/>
</dbReference>
<evidence type="ECO:0000256" key="3">
    <source>
        <dbReference type="ARBA" id="ARBA00022475"/>
    </source>
</evidence>
<feature type="transmembrane region" description="Helical" evidence="7">
    <location>
        <begin position="49"/>
        <end position="68"/>
    </location>
</feature>
<dbReference type="CDD" id="cd06173">
    <property type="entry name" value="MFS_MefA_like"/>
    <property type="match status" value="1"/>
</dbReference>
<feature type="transmembrane region" description="Helical" evidence="7">
    <location>
        <begin position="173"/>
        <end position="192"/>
    </location>
</feature>
<feature type="transmembrane region" description="Helical" evidence="7">
    <location>
        <begin position="345"/>
        <end position="368"/>
    </location>
</feature>
<dbReference type="PANTHER" id="PTHR23513">
    <property type="entry name" value="INTEGRAL MEMBRANE EFFLUX PROTEIN-RELATED"/>
    <property type="match status" value="1"/>
</dbReference>
<keyword evidence="3" id="KW-1003">Cell membrane</keyword>
<evidence type="ECO:0000256" key="6">
    <source>
        <dbReference type="ARBA" id="ARBA00023136"/>
    </source>
</evidence>
<evidence type="ECO:0000256" key="7">
    <source>
        <dbReference type="SAM" id="Phobius"/>
    </source>
</evidence>
<comment type="caution">
    <text evidence="9">The sequence shown here is derived from an EMBL/GenBank/DDBJ whole genome shotgun (WGS) entry which is preliminary data.</text>
</comment>
<feature type="transmembrane region" description="Helical" evidence="7">
    <location>
        <begin position="225"/>
        <end position="244"/>
    </location>
</feature>
<dbReference type="PROSITE" id="PS50850">
    <property type="entry name" value="MFS"/>
    <property type="match status" value="1"/>
</dbReference>
<evidence type="ECO:0000313" key="10">
    <source>
        <dbReference type="Proteomes" id="UP000035963"/>
    </source>
</evidence>
<keyword evidence="4 7" id="KW-0812">Transmembrane</keyword>
<evidence type="ECO:0000256" key="4">
    <source>
        <dbReference type="ARBA" id="ARBA00022692"/>
    </source>
</evidence>
<feature type="domain" description="Major facilitator superfamily (MFS) profile" evidence="8">
    <location>
        <begin position="1"/>
        <end position="399"/>
    </location>
</feature>
<dbReference type="Pfam" id="PF05977">
    <property type="entry name" value="MFS_3"/>
    <property type="match status" value="1"/>
</dbReference>
<evidence type="ECO:0000313" key="9">
    <source>
        <dbReference type="EMBL" id="KLU23111.1"/>
    </source>
</evidence>
<proteinExistence type="predicted"/>
<evidence type="ECO:0000256" key="2">
    <source>
        <dbReference type="ARBA" id="ARBA00022448"/>
    </source>
</evidence>
<feature type="transmembrane region" description="Helical" evidence="7">
    <location>
        <begin position="80"/>
        <end position="101"/>
    </location>
</feature>
<protein>
    <submittedName>
        <fullName evidence="9">MFS transporter</fullName>
    </submittedName>
</protein>
<dbReference type="RefSeq" id="WP_047895285.1">
    <property type="nucleotide sequence ID" value="NZ_AEJF01000163.1"/>
</dbReference>
<dbReference type="PANTHER" id="PTHR23513:SF11">
    <property type="entry name" value="STAPHYLOFERRIN A TRANSPORTER"/>
    <property type="match status" value="1"/>
</dbReference>
<feature type="transmembrane region" description="Helical" evidence="7">
    <location>
        <begin position="12"/>
        <end position="29"/>
    </location>
</feature>
<dbReference type="GO" id="GO:0005886">
    <property type="term" value="C:plasma membrane"/>
    <property type="evidence" value="ECO:0007669"/>
    <property type="project" value="UniProtKB-SubCell"/>
</dbReference>